<reference evidence="1" key="1">
    <citation type="submission" date="2015-07" db="EMBL/GenBank/DDBJ databases">
        <title>MeaNS - Measles Nucleotide Surveillance Program.</title>
        <authorList>
            <person name="Tran T."/>
            <person name="Druce J."/>
        </authorList>
    </citation>
    <scope>NUCLEOTIDE SEQUENCE</scope>
    <source>
        <strain evidence="1">UCB-OBI-ISO-001</strain>
        <tissue evidence="1">Gonad</tissue>
    </source>
</reference>
<organism evidence="1">
    <name type="scientific">Octopus bimaculoides</name>
    <name type="common">California two-spotted octopus</name>
    <dbReference type="NCBI Taxonomy" id="37653"/>
    <lineage>
        <taxon>Eukaryota</taxon>
        <taxon>Metazoa</taxon>
        <taxon>Spiralia</taxon>
        <taxon>Lophotrochozoa</taxon>
        <taxon>Mollusca</taxon>
        <taxon>Cephalopoda</taxon>
        <taxon>Coleoidea</taxon>
        <taxon>Octopodiformes</taxon>
        <taxon>Octopoda</taxon>
        <taxon>Incirrata</taxon>
        <taxon>Octopodidae</taxon>
        <taxon>Octopus</taxon>
    </lineage>
</organism>
<protein>
    <submittedName>
        <fullName evidence="1">Uncharacterized protein</fullName>
    </submittedName>
</protein>
<accession>A0A0L8I1Q7</accession>
<proteinExistence type="predicted"/>
<sequence length="163" mass="18697">MTWRRPLMGFYTMKSGGVLRELWPDEEHVGTIQTTYRGVVIKVRTNNEFRNELYMQVDHQGSVSTPNSLPFTLVLQTKADKFNADYPQKLMDADNLGLTAQFVELTFNTLMVNHVAVQVFSLVTADTLCHLQRGRKLVQQEDSASSCESLKKFHVWTQIKKSK</sequence>
<dbReference type="EMBL" id="KQ416764">
    <property type="protein sequence ID" value="KOF95361.1"/>
    <property type="molecule type" value="Genomic_DNA"/>
</dbReference>
<dbReference type="AlphaFoldDB" id="A0A0L8I1Q7"/>
<gene>
    <name evidence="1" type="ORF">OCBIM_22038738mg</name>
</gene>
<evidence type="ECO:0000313" key="1">
    <source>
        <dbReference type="EMBL" id="KOF95361.1"/>
    </source>
</evidence>
<name>A0A0L8I1Q7_OCTBM</name>